<dbReference type="HAMAP" id="MF_00149">
    <property type="entry name" value="DNA_mis_repair"/>
    <property type="match status" value="1"/>
</dbReference>
<dbReference type="Gene3D" id="3.30.1370.100">
    <property type="entry name" value="MutL, C-terminal domain, regulatory subdomain"/>
    <property type="match status" value="1"/>
</dbReference>
<organism evidence="8 9">
    <name type="scientific">Bacillus daqingensis</name>
    <dbReference type="NCBI Taxonomy" id="872396"/>
    <lineage>
        <taxon>Bacteria</taxon>
        <taxon>Bacillati</taxon>
        <taxon>Bacillota</taxon>
        <taxon>Bacilli</taxon>
        <taxon>Bacillales</taxon>
        <taxon>Bacillaceae</taxon>
        <taxon>Bacillus</taxon>
    </lineage>
</organism>
<dbReference type="InterPro" id="IPR014790">
    <property type="entry name" value="MutL_C"/>
</dbReference>
<dbReference type="InterPro" id="IPR014721">
    <property type="entry name" value="Ribsml_uS5_D2-typ_fold_subgr"/>
</dbReference>
<feature type="region of interest" description="Disordered" evidence="5">
    <location>
        <begin position="358"/>
        <end position="423"/>
    </location>
</feature>
<sequence length="614" mass="68850">MKRIQKLDSLLADKIAAGEVVERPASIVKELVENAIDASAASIRVEADEGGISRLRVMDDGQGISREDRETAFERHATSKIQSDRDLFRIRSLGFRGEALPSIASVSELQMTTSDEGEDGETLLYRDGILKERKPAAPRRGTDITVQKLFHRTPARLKHLKSVLTEAGHISDVINRMALAHPETRFELFHNGKKQFSTPGDGKLLNVMRHVYGSRTAVSMKEFHASNADFEIKGCAALPEHARAGRSYITVIMNGRFVKSQVVVRAILEGYKSLLPIGRYPIICVHITLDPSLIDVNVHPSKLEVRLSKETELAHFMKQEIVKLWQKTDLIPTVTHAAHSMRKQQSEAIPLSFYPEETAKSDAVREPPREASSSKTTESTTDFDEMSGPSPESNSSEKEERAEHAQKDGKFLEPQDFPEPSVPSLEVVGQLHGTYIIGQNETGMYLVDQHAAQERINYEYYLKKLASPARELKTLLVPITIDLAAREAAAVNEYHTQLEESGIYLEPFGTSSYLVRECPTWFPKGGEERAVYELIDYVTKSGKIDLSIFRNDAAALLACKASIKANHSLPHTQMQGLLEQWRKCEAPYTCPHGRPVMIHFSTYEIEKMFKRVMN</sequence>
<dbReference type="Pfam" id="PF08676">
    <property type="entry name" value="MutL_C"/>
    <property type="match status" value="1"/>
</dbReference>
<name>A0ABV9NQU9_9BACI</name>
<comment type="function">
    <text evidence="4">This protein is involved in the repair of mismatches in DNA. It is required for dam-dependent methyl-directed DNA mismatch repair. May act as a 'molecular matchmaker', a protein that promotes the formation of a stable complex between two or more DNA-binding proteins in an ATP-dependent manner without itself being part of a final effector complex.</text>
</comment>
<keyword evidence="8" id="KW-0255">Endonuclease</keyword>
<dbReference type="CDD" id="cd00782">
    <property type="entry name" value="MutL_Trans"/>
    <property type="match status" value="1"/>
</dbReference>
<keyword evidence="9" id="KW-1185">Reference proteome</keyword>
<dbReference type="PROSITE" id="PS00058">
    <property type="entry name" value="DNA_MISMATCH_REPAIR_1"/>
    <property type="match status" value="1"/>
</dbReference>
<dbReference type="InterPro" id="IPR020667">
    <property type="entry name" value="DNA_mismatch_repair_MutL"/>
</dbReference>
<dbReference type="EMBL" id="JBHSGK010000003">
    <property type="protein sequence ID" value="MFC4735678.1"/>
    <property type="molecule type" value="Genomic_DNA"/>
</dbReference>
<dbReference type="SUPFAM" id="SSF54211">
    <property type="entry name" value="Ribosomal protein S5 domain 2-like"/>
    <property type="match status" value="1"/>
</dbReference>
<comment type="caution">
    <text evidence="8">The sequence shown here is derived from an EMBL/GenBank/DDBJ whole genome shotgun (WGS) entry which is preliminary data.</text>
</comment>
<dbReference type="PANTHER" id="PTHR10073:SF12">
    <property type="entry name" value="DNA MISMATCH REPAIR PROTEIN MLH1"/>
    <property type="match status" value="1"/>
</dbReference>
<dbReference type="CDD" id="cd16926">
    <property type="entry name" value="HATPase_MutL-MLH-PMS-like"/>
    <property type="match status" value="1"/>
</dbReference>
<evidence type="ECO:0000259" key="6">
    <source>
        <dbReference type="SMART" id="SM00853"/>
    </source>
</evidence>
<evidence type="ECO:0000256" key="5">
    <source>
        <dbReference type="SAM" id="MobiDB-lite"/>
    </source>
</evidence>
<dbReference type="InterPro" id="IPR002099">
    <property type="entry name" value="MutL/Mlh/PMS"/>
</dbReference>
<dbReference type="InterPro" id="IPR014762">
    <property type="entry name" value="DNA_mismatch_repair_CS"/>
</dbReference>
<feature type="compositionally biased region" description="Low complexity" evidence="5">
    <location>
        <begin position="373"/>
        <end position="394"/>
    </location>
</feature>
<dbReference type="SUPFAM" id="SSF55874">
    <property type="entry name" value="ATPase domain of HSP90 chaperone/DNA topoisomerase II/histidine kinase"/>
    <property type="match status" value="1"/>
</dbReference>
<dbReference type="InterPro" id="IPR013507">
    <property type="entry name" value="DNA_mismatch_S5_2-like"/>
</dbReference>
<dbReference type="InterPro" id="IPR042120">
    <property type="entry name" value="MutL_C_dimsub"/>
</dbReference>
<dbReference type="PANTHER" id="PTHR10073">
    <property type="entry name" value="DNA MISMATCH REPAIR PROTEIN MLH, PMS, MUTL"/>
    <property type="match status" value="1"/>
</dbReference>
<dbReference type="SMART" id="SM01340">
    <property type="entry name" value="DNA_mis_repair"/>
    <property type="match status" value="1"/>
</dbReference>
<dbReference type="InterPro" id="IPR037198">
    <property type="entry name" value="MutL_C_sf"/>
</dbReference>
<dbReference type="RefSeq" id="WP_377908301.1">
    <property type="nucleotide sequence ID" value="NZ_JBHSGK010000003.1"/>
</dbReference>
<dbReference type="Proteomes" id="UP001595896">
    <property type="component" value="Unassembled WGS sequence"/>
</dbReference>
<protein>
    <recommendedName>
        <fullName evidence="4">DNA mismatch repair protein MutL</fullName>
    </recommendedName>
</protein>
<comment type="similarity">
    <text evidence="1 4">Belongs to the DNA mismatch repair MutL/HexB family.</text>
</comment>
<dbReference type="Gene3D" id="3.30.230.10">
    <property type="match status" value="1"/>
</dbReference>
<reference evidence="9" key="1">
    <citation type="journal article" date="2019" name="Int. J. Syst. Evol. Microbiol.">
        <title>The Global Catalogue of Microorganisms (GCM) 10K type strain sequencing project: providing services to taxonomists for standard genome sequencing and annotation.</title>
        <authorList>
            <consortium name="The Broad Institute Genomics Platform"/>
            <consortium name="The Broad Institute Genome Sequencing Center for Infectious Disease"/>
            <person name="Wu L."/>
            <person name="Ma J."/>
        </authorList>
    </citation>
    <scope>NUCLEOTIDE SEQUENCE [LARGE SCALE GENOMIC DNA]</scope>
    <source>
        <strain evidence="9">JCM 12165</strain>
    </source>
</reference>
<evidence type="ECO:0000256" key="3">
    <source>
        <dbReference type="ARBA" id="ARBA00023204"/>
    </source>
</evidence>
<dbReference type="InterPro" id="IPR042121">
    <property type="entry name" value="MutL_C_regsub"/>
</dbReference>
<dbReference type="NCBIfam" id="TIGR00585">
    <property type="entry name" value="mutl"/>
    <property type="match status" value="1"/>
</dbReference>
<keyword evidence="8" id="KW-0378">Hydrolase</keyword>
<feature type="compositionally biased region" description="Basic and acidic residues" evidence="5">
    <location>
        <begin position="395"/>
        <end position="413"/>
    </location>
</feature>
<dbReference type="NCBIfam" id="NF000950">
    <property type="entry name" value="PRK00095.1-3"/>
    <property type="match status" value="1"/>
</dbReference>
<keyword evidence="3 4" id="KW-0234">DNA repair</keyword>
<keyword evidence="2 4" id="KW-0227">DNA damage</keyword>
<proteinExistence type="inferred from homology"/>
<evidence type="ECO:0000313" key="8">
    <source>
        <dbReference type="EMBL" id="MFC4735678.1"/>
    </source>
</evidence>
<evidence type="ECO:0000256" key="1">
    <source>
        <dbReference type="ARBA" id="ARBA00006082"/>
    </source>
</evidence>
<dbReference type="SMART" id="SM00853">
    <property type="entry name" value="MutL_C"/>
    <property type="match status" value="1"/>
</dbReference>
<dbReference type="Gene3D" id="3.30.1540.20">
    <property type="entry name" value="MutL, C-terminal domain, dimerisation subdomain"/>
    <property type="match status" value="1"/>
</dbReference>
<dbReference type="InterPro" id="IPR038973">
    <property type="entry name" value="MutL/Mlh/Pms-like"/>
</dbReference>
<evidence type="ECO:0000256" key="2">
    <source>
        <dbReference type="ARBA" id="ARBA00022763"/>
    </source>
</evidence>
<evidence type="ECO:0000259" key="7">
    <source>
        <dbReference type="SMART" id="SM01340"/>
    </source>
</evidence>
<dbReference type="SUPFAM" id="SSF118116">
    <property type="entry name" value="DNA mismatch repair protein MutL"/>
    <property type="match status" value="1"/>
</dbReference>
<dbReference type="InterPro" id="IPR036890">
    <property type="entry name" value="HATPase_C_sf"/>
</dbReference>
<evidence type="ECO:0000313" key="9">
    <source>
        <dbReference type="Proteomes" id="UP001595896"/>
    </source>
</evidence>
<feature type="domain" description="MutL C-terminal dimerisation" evidence="6">
    <location>
        <begin position="427"/>
        <end position="569"/>
    </location>
</feature>
<evidence type="ECO:0000256" key="4">
    <source>
        <dbReference type="HAMAP-Rule" id="MF_00149"/>
    </source>
</evidence>
<feature type="domain" description="DNA mismatch repair protein S5" evidence="7">
    <location>
        <begin position="208"/>
        <end position="326"/>
    </location>
</feature>
<gene>
    <name evidence="4 8" type="primary">mutL</name>
    <name evidence="8" type="ORF">ACFO4L_03670</name>
</gene>
<dbReference type="Pfam" id="PF13589">
    <property type="entry name" value="HATPase_c_3"/>
    <property type="match status" value="1"/>
</dbReference>
<keyword evidence="8" id="KW-0540">Nuclease</keyword>
<accession>A0ABV9NQU9</accession>
<dbReference type="GO" id="GO:0004519">
    <property type="term" value="F:endonuclease activity"/>
    <property type="evidence" value="ECO:0007669"/>
    <property type="project" value="UniProtKB-KW"/>
</dbReference>
<dbReference type="Pfam" id="PF01119">
    <property type="entry name" value="DNA_mis_repair"/>
    <property type="match status" value="1"/>
</dbReference>
<feature type="compositionally biased region" description="Basic and acidic residues" evidence="5">
    <location>
        <begin position="358"/>
        <end position="369"/>
    </location>
</feature>
<dbReference type="InterPro" id="IPR020568">
    <property type="entry name" value="Ribosomal_Su5_D2-typ_SF"/>
</dbReference>
<dbReference type="Gene3D" id="3.30.565.10">
    <property type="entry name" value="Histidine kinase-like ATPase, C-terminal domain"/>
    <property type="match status" value="1"/>
</dbReference>